<dbReference type="PROSITE" id="PS51683">
    <property type="entry name" value="SAM_OMT_II"/>
    <property type="match status" value="1"/>
</dbReference>
<keyword evidence="7" id="KW-1185">Reference proteome</keyword>
<gene>
    <name evidence="6" type="ORF">GGR23_003222</name>
</gene>
<evidence type="ECO:0000259" key="5">
    <source>
        <dbReference type="Pfam" id="PF08100"/>
    </source>
</evidence>
<dbReference type="GO" id="GO:0046983">
    <property type="term" value="F:protein dimerization activity"/>
    <property type="evidence" value="ECO:0007669"/>
    <property type="project" value="InterPro"/>
</dbReference>
<evidence type="ECO:0008006" key="8">
    <source>
        <dbReference type="Google" id="ProtNLM"/>
    </source>
</evidence>
<dbReference type="Proteomes" id="UP000528286">
    <property type="component" value="Unassembled WGS sequence"/>
</dbReference>
<dbReference type="InterPro" id="IPR012967">
    <property type="entry name" value="COMT_dimerisation"/>
</dbReference>
<dbReference type="InterPro" id="IPR029063">
    <property type="entry name" value="SAM-dependent_MTases_sf"/>
</dbReference>
<evidence type="ECO:0000256" key="2">
    <source>
        <dbReference type="ARBA" id="ARBA00022679"/>
    </source>
</evidence>
<dbReference type="Pfam" id="PF08100">
    <property type="entry name" value="Dimerisation"/>
    <property type="match status" value="1"/>
</dbReference>
<reference evidence="6 7" key="1">
    <citation type="submission" date="2020-08" db="EMBL/GenBank/DDBJ databases">
        <title>Genomic Encyclopedia of Type Strains, Phase IV (KMG-IV): sequencing the most valuable type-strain genomes for metagenomic binning, comparative biology and taxonomic classification.</title>
        <authorList>
            <person name="Goeker M."/>
        </authorList>
    </citation>
    <scope>NUCLEOTIDE SEQUENCE [LARGE SCALE GENOMIC DNA]</scope>
    <source>
        <strain evidence="6 7">DSM 29853</strain>
    </source>
</reference>
<dbReference type="GO" id="GO:0008171">
    <property type="term" value="F:O-methyltransferase activity"/>
    <property type="evidence" value="ECO:0007669"/>
    <property type="project" value="InterPro"/>
</dbReference>
<evidence type="ECO:0000256" key="3">
    <source>
        <dbReference type="ARBA" id="ARBA00022691"/>
    </source>
</evidence>
<keyword evidence="2" id="KW-0808">Transferase</keyword>
<feature type="domain" description="O-methyltransferase dimerisation" evidence="5">
    <location>
        <begin position="16"/>
        <end position="91"/>
    </location>
</feature>
<proteinExistence type="predicted"/>
<dbReference type="Gene3D" id="1.10.10.10">
    <property type="entry name" value="Winged helix-like DNA-binding domain superfamily/Winged helix DNA-binding domain"/>
    <property type="match status" value="1"/>
</dbReference>
<organism evidence="6 7">
    <name type="scientific">Gellertiella hungarica</name>
    <dbReference type="NCBI Taxonomy" id="1572859"/>
    <lineage>
        <taxon>Bacteria</taxon>
        <taxon>Pseudomonadati</taxon>
        <taxon>Pseudomonadota</taxon>
        <taxon>Alphaproteobacteria</taxon>
        <taxon>Hyphomicrobiales</taxon>
        <taxon>Rhizobiaceae</taxon>
        <taxon>Gellertiella</taxon>
    </lineage>
</organism>
<dbReference type="SUPFAM" id="SSF46785">
    <property type="entry name" value="Winged helix' DNA-binding domain"/>
    <property type="match status" value="1"/>
</dbReference>
<dbReference type="InterPro" id="IPR036390">
    <property type="entry name" value="WH_DNA-bd_sf"/>
</dbReference>
<evidence type="ECO:0000259" key="4">
    <source>
        <dbReference type="Pfam" id="PF00891"/>
    </source>
</evidence>
<comment type="caution">
    <text evidence="6">The sequence shown here is derived from an EMBL/GenBank/DDBJ whole genome shotgun (WGS) entry which is preliminary data.</text>
</comment>
<evidence type="ECO:0000256" key="1">
    <source>
        <dbReference type="ARBA" id="ARBA00022603"/>
    </source>
</evidence>
<dbReference type="RefSeq" id="WP_183367299.1">
    <property type="nucleotide sequence ID" value="NZ_JACIEZ010000007.1"/>
</dbReference>
<name>A0A7W6NLW4_9HYPH</name>
<keyword evidence="1" id="KW-0489">Methyltransferase</keyword>
<dbReference type="EMBL" id="JACIEZ010000007">
    <property type="protein sequence ID" value="MBB4066009.1"/>
    <property type="molecule type" value="Genomic_DNA"/>
</dbReference>
<dbReference type="Gene3D" id="3.40.50.150">
    <property type="entry name" value="Vaccinia Virus protein VP39"/>
    <property type="match status" value="1"/>
</dbReference>
<feature type="domain" description="O-methyltransferase C-terminal" evidence="4">
    <location>
        <begin position="136"/>
        <end position="312"/>
    </location>
</feature>
<dbReference type="GO" id="GO:0032259">
    <property type="term" value="P:methylation"/>
    <property type="evidence" value="ECO:0007669"/>
    <property type="project" value="UniProtKB-KW"/>
</dbReference>
<dbReference type="PANTHER" id="PTHR43712">
    <property type="entry name" value="PUTATIVE (AFU_ORTHOLOGUE AFUA_4G14580)-RELATED"/>
    <property type="match status" value="1"/>
</dbReference>
<accession>A0A7W6NLW4</accession>
<dbReference type="InterPro" id="IPR016461">
    <property type="entry name" value="COMT-like"/>
</dbReference>
<sequence length="331" mass="35683">MTIALSTKADPSRIVEIATGYMAAQQLFAASRSGLFAALAEKPLPTEALAAATGLSPRMARILADAMAGLGLLTRSNGAYALTPAAEAYLTGSKAALDLSPFLVFLEEISYPHWLQFPKTVETDRPGDLQMTEARWKTFLDGVMTYNRLHAAEFLKAIDVSKSTRLLDLGGLAPYFAIGAMEANPALKTTFAYAVDFIESLGAELDRAGLSSRSEIVPAATPSAEVPGPFDLVFLNHVVHRFNATENRAIIRHARNAAGKGARLALLDFFLDDAPQQRAIDALHAGEYLVIDGTVVYPESEVRAWLEEAGWRPLEMVNLPGSPRVLLAEAV</sequence>
<dbReference type="Pfam" id="PF00891">
    <property type="entry name" value="Methyltransf_2"/>
    <property type="match status" value="1"/>
</dbReference>
<protein>
    <recommendedName>
        <fullName evidence="8">Polyketide biosynthesis methyltransferase</fullName>
    </recommendedName>
</protein>
<keyword evidence="3" id="KW-0949">S-adenosyl-L-methionine</keyword>
<dbReference type="AlphaFoldDB" id="A0A7W6NLW4"/>
<dbReference type="InterPro" id="IPR036388">
    <property type="entry name" value="WH-like_DNA-bd_sf"/>
</dbReference>
<dbReference type="PANTHER" id="PTHR43712:SF2">
    <property type="entry name" value="O-METHYLTRANSFERASE CICE"/>
    <property type="match status" value="1"/>
</dbReference>
<dbReference type="SUPFAM" id="SSF53335">
    <property type="entry name" value="S-adenosyl-L-methionine-dependent methyltransferases"/>
    <property type="match status" value="1"/>
</dbReference>
<evidence type="ECO:0000313" key="6">
    <source>
        <dbReference type="EMBL" id="MBB4066009.1"/>
    </source>
</evidence>
<dbReference type="InterPro" id="IPR001077">
    <property type="entry name" value="COMT_C"/>
</dbReference>
<evidence type="ECO:0000313" key="7">
    <source>
        <dbReference type="Proteomes" id="UP000528286"/>
    </source>
</evidence>